<gene>
    <name evidence="2" type="ORF">PXEA_LOCUS7006</name>
</gene>
<reference evidence="2" key="1">
    <citation type="submission" date="2018-11" db="EMBL/GenBank/DDBJ databases">
        <authorList>
            <consortium name="Pathogen Informatics"/>
        </authorList>
    </citation>
    <scope>NUCLEOTIDE SEQUENCE</scope>
</reference>
<organism evidence="2 3">
    <name type="scientific">Protopolystoma xenopodis</name>
    <dbReference type="NCBI Taxonomy" id="117903"/>
    <lineage>
        <taxon>Eukaryota</taxon>
        <taxon>Metazoa</taxon>
        <taxon>Spiralia</taxon>
        <taxon>Lophotrochozoa</taxon>
        <taxon>Platyhelminthes</taxon>
        <taxon>Monogenea</taxon>
        <taxon>Polyopisthocotylea</taxon>
        <taxon>Polystomatidea</taxon>
        <taxon>Polystomatidae</taxon>
        <taxon>Protopolystoma</taxon>
    </lineage>
</organism>
<feature type="region of interest" description="Disordered" evidence="1">
    <location>
        <begin position="118"/>
        <end position="144"/>
    </location>
</feature>
<proteinExistence type="predicted"/>
<dbReference type="AlphaFoldDB" id="A0A448WJZ4"/>
<comment type="caution">
    <text evidence="2">The sequence shown here is derived from an EMBL/GenBank/DDBJ whole genome shotgun (WGS) entry which is preliminary data.</text>
</comment>
<dbReference type="EMBL" id="CAAALY010018168">
    <property type="protein sequence ID" value="VEL13566.1"/>
    <property type="molecule type" value="Genomic_DNA"/>
</dbReference>
<keyword evidence="3" id="KW-1185">Reference proteome</keyword>
<protein>
    <submittedName>
        <fullName evidence="2">Uncharacterized protein</fullName>
    </submittedName>
</protein>
<evidence type="ECO:0000313" key="3">
    <source>
        <dbReference type="Proteomes" id="UP000784294"/>
    </source>
</evidence>
<evidence type="ECO:0000256" key="1">
    <source>
        <dbReference type="SAM" id="MobiDB-lite"/>
    </source>
</evidence>
<accession>A0A448WJZ4</accession>
<name>A0A448WJZ4_9PLAT</name>
<evidence type="ECO:0000313" key="2">
    <source>
        <dbReference type="EMBL" id="VEL13566.1"/>
    </source>
</evidence>
<sequence length="224" mass="25468">MSRSSHQVTSLVGVINFTGTLVVIASVSNADHFAMAYTYFILRYLPLHAFHIIFSCTRDVLIVNPIEPNSRQKYLPFNSTQLRRRRRHRELRLKRRFHSADVIHRPRSPFHKRNKFTCPNAKGSSDSTRSQYISHSVDGRQSHPILPAIGNKEIKFAFTADSEGDNESAAPVDIGSERFASADTYTQPNSSILISRREIRLKPDRSGRARSASGWTRSNRDSNN</sequence>
<dbReference type="Proteomes" id="UP000784294">
    <property type="component" value="Unassembled WGS sequence"/>
</dbReference>
<feature type="region of interest" description="Disordered" evidence="1">
    <location>
        <begin position="202"/>
        <end position="224"/>
    </location>
</feature>
<feature type="compositionally biased region" description="Polar residues" evidence="1">
    <location>
        <begin position="122"/>
        <end position="134"/>
    </location>
</feature>
<feature type="non-terminal residue" evidence="2">
    <location>
        <position position="1"/>
    </location>
</feature>